<keyword evidence="5" id="KW-1185">Reference proteome</keyword>
<keyword evidence="2" id="KW-0732">Signal</keyword>
<comment type="similarity">
    <text evidence="1 2">Belongs to the outer membrane factor (OMF) (TC 1.B.17) family.</text>
</comment>
<evidence type="ECO:0000256" key="3">
    <source>
        <dbReference type="SAM" id="MobiDB-lite"/>
    </source>
</evidence>
<protein>
    <submittedName>
        <fullName evidence="4">TolC family protein</fullName>
    </submittedName>
</protein>
<keyword evidence="2" id="KW-0472">Membrane</keyword>
<organism evidence="4 5">
    <name type="scientific">Candidatus Rhodoblastus alkanivorans</name>
    <dbReference type="NCBI Taxonomy" id="2954117"/>
    <lineage>
        <taxon>Bacteria</taxon>
        <taxon>Pseudomonadati</taxon>
        <taxon>Pseudomonadota</taxon>
        <taxon>Alphaproteobacteria</taxon>
        <taxon>Hyphomicrobiales</taxon>
        <taxon>Rhodoblastaceae</taxon>
        <taxon>Rhodoblastus</taxon>
    </lineage>
</organism>
<dbReference type="RefSeq" id="WP_243067095.1">
    <property type="nucleotide sequence ID" value="NZ_JAIVFK010000019.1"/>
</dbReference>
<dbReference type="Gene3D" id="2.20.200.10">
    <property type="entry name" value="Outer membrane efflux proteins (OEP)"/>
    <property type="match status" value="1"/>
</dbReference>
<dbReference type="SUPFAM" id="SSF56954">
    <property type="entry name" value="Outer membrane efflux proteins (OEP)"/>
    <property type="match status" value="1"/>
</dbReference>
<feature type="signal peptide" evidence="2">
    <location>
        <begin position="1"/>
        <end position="39"/>
    </location>
</feature>
<dbReference type="Proteomes" id="UP001139104">
    <property type="component" value="Unassembled WGS sequence"/>
</dbReference>
<keyword evidence="2" id="KW-1134">Transmembrane beta strand</keyword>
<evidence type="ECO:0000256" key="1">
    <source>
        <dbReference type="ARBA" id="ARBA00007613"/>
    </source>
</evidence>
<feature type="region of interest" description="Disordered" evidence="3">
    <location>
        <begin position="518"/>
        <end position="549"/>
    </location>
</feature>
<dbReference type="NCBIfam" id="TIGR01845">
    <property type="entry name" value="outer_NodT"/>
    <property type="match status" value="1"/>
</dbReference>
<reference evidence="4" key="1">
    <citation type="journal article" date="2022" name="ISME J.">
        <title>Identification of active gaseous-alkane degraders at natural gas seeps.</title>
        <authorList>
            <person name="Farhan Ul Haque M."/>
            <person name="Hernandez M."/>
            <person name="Crombie A.T."/>
            <person name="Murrell J.C."/>
        </authorList>
    </citation>
    <scope>NUCLEOTIDE SEQUENCE</scope>
    <source>
        <strain evidence="4">PC2</strain>
    </source>
</reference>
<gene>
    <name evidence="4" type="ORF">K2U94_10170</name>
</gene>
<comment type="caution">
    <text evidence="4">The sequence shown here is derived from an EMBL/GenBank/DDBJ whole genome shotgun (WGS) entry which is preliminary data.</text>
</comment>
<dbReference type="InterPro" id="IPR010131">
    <property type="entry name" value="MdtP/NodT-like"/>
</dbReference>
<dbReference type="Pfam" id="PF02321">
    <property type="entry name" value="OEP"/>
    <property type="match status" value="2"/>
</dbReference>
<evidence type="ECO:0000313" key="4">
    <source>
        <dbReference type="EMBL" id="MCI4683128.1"/>
    </source>
</evidence>
<sequence>MNQYRGMSRPSRRRSGAPPCRRFARLPALLLLAPLAACSVGPKFVAPDAPLGLKWREARNPAVKTRREDYRNWWTAFRDPTLNRLVLIAYDQNLTLMETGARVLKARAILGQAIGEVYPQSQQLNGSGDYIKLPRTDASTNPSNAIGNNFWRVDLGGQVAWEIDLWGKFRHGVESADAAYLASIATYDDVLVTLIGDVANDYIAVRTLQAQIAIAKANVIKQREALDIAQARYKGGATSELDVFQAKNVLAQTEAAIPQYSAQLQKQENALCVLLGEPPQTIDSLLNRSRGIPAPPATVAVGIPADLLRRRPDVRAAELKAVAQGAQVGIAEADLYPAFTLGGAFGTLASTANGATLKPLFTQPSLTFAFGPSFSWPILNYGQITNNVRAQDAELQALLINYKNTVLKAQREVEDGLSGFLQGRHQVVLLKQSVAAASSALTVALAQYQLGTRDFTTVLTAEQNLYQAQNNLVAAEGNVSVSLTMAYRALGGGWQIRWGRDFVTASVANEMRSRTNWGELLPPAGKKAPATPGLPGPSDLGPTVRPPQW</sequence>
<keyword evidence="2" id="KW-0564">Palmitate</keyword>
<accession>A0ABS9Z635</accession>
<proteinExistence type="inferred from homology"/>
<keyword evidence="2" id="KW-0812">Transmembrane</keyword>
<evidence type="ECO:0000313" key="5">
    <source>
        <dbReference type="Proteomes" id="UP001139104"/>
    </source>
</evidence>
<dbReference type="PANTHER" id="PTHR30203">
    <property type="entry name" value="OUTER MEMBRANE CATION EFFLUX PROTEIN"/>
    <property type="match status" value="1"/>
</dbReference>
<evidence type="ECO:0000256" key="2">
    <source>
        <dbReference type="RuleBase" id="RU362097"/>
    </source>
</evidence>
<dbReference type="Gene3D" id="1.20.1600.10">
    <property type="entry name" value="Outer membrane efflux proteins (OEP)"/>
    <property type="match status" value="1"/>
</dbReference>
<keyword evidence="2" id="KW-0449">Lipoprotein</keyword>
<feature type="chain" id="PRO_5045005681" evidence="2">
    <location>
        <begin position="40"/>
        <end position="549"/>
    </location>
</feature>
<comment type="subcellular location">
    <subcellularLocation>
        <location evidence="2">Cell membrane</location>
        <topology evidence="2">Lipid-anchor</topology>
    </subcellularLocation>
</comment>
<feature type="compositionally biased region" description="Low complexity" evidence="3">
    <location>
        <begin position="520"/>
        <end position="537"/>
    </location>
</feature>
<name>A0ABS9Z635_9HYPH</name>
<dbReference type="InterPro" id="IPR003423">
    <property type="entry name" value="OMP_efflux"/>
</dbReference>
<dbReference type="EMBL" id="JAIVFP010000001">
    <property type="protein sequence ID" value="MCI4683128.1"/>
    <property type="molecule type" value="Genomic_DNA"/>
</dbReference>